<dbReference type="AlphaFoldDB" id="A0A2P6MSE6"/>
<dbReference type="PANTHER" id="PTHR31061:SF36">
    <property type="entry name" value="HEPARAN-ALPHA-GLUCOSAMINIDE N-ACETYLTRANSFERASE CATALYTIC DOMAIN-CONTAINING PROTEIN"/>
    <property type="match status" value="1"/>
</dbReference>
<feature type="transmembrane region" description="Helical" evidence="1">
    <location>
        <begin position="374"/>
        <end position="393"/>
    </location>
</feature>
<keyword evidence="1" id="KW-1133">Transmembrane helix</keyword>
<sequence length="503" mass="56690">MNDLLWGASTPKVLSIRVDVPFGKRSDAMAALEGLYGVRKVNEGNGDTFDCEVDADIEAEDLLSQLIDTRLVNRHNTLVSSKREEEEEEEEETTFVLKEDAVIAGPLDRVTVITGEKRRRLQCVDVLKGIAVVEFIMTQAQPDPSNTYHIFQEWDGLSNGDLYMPFFLFIVGISISFASRGFRRVHRGVGWKMILRQFLFLVVLHFITKAAETEWPYGDTFRIPGPLLKVAICYSVVSLSTIFLSRRMRRFFIVQLFFIYFSLTRGVFVPYCGRGVLTPNCNSAGYIDRLIFGAHKTYPNDSSGFVTLFSSIILTFIGLEYGRIIQGCESGGTFTIRRMKLLRWAGLSAFLIVNAVGGHYTWEPINRRVWSTSFVAATGGLCSLVLLVLYLLLDVSPTRDYKFLKVLFKPVEKLGMFPITIWMLMKIYIALFGNILRVPSVEGTSISAWMYLYESIANAIGVESRQLVSAGMAVFALFGWAGSSFVIHWARNNYGLLNLRGTQ</sequence>
<feature type="transmembrane region" description="Helical" evidence="1">
    <location>
        <begin position="467"/>
        <end position="490"/>
    </location>
</feature>
<keyword evidence="3" id="KW-1185">Reference proteome</keyword>
<evidence type="ECO:0008006" key="4">
    <source>
        <dbReference type="Google" id="ProtNLM"/>
    </source>
</evidence>
<reference evidence="2 3" key="1">
    <citation type="journal article" date="2018" name="Genome Biol. Evol.">
        <title>Multiple Roots of Fruiting Body Formation in Amoebozoa.</title>
        <authorList>
            <person name="Hillmann F."/>
            <person name="Forbes G."/>
            <person name="Novohradska S."/>
            <person name="Ferling I."/>
            <person name="Riege K."/>
            <person name="Groth M."/>
            <person name="Westermann M."/>
            <person name="Marz M."/>
            <person name="Spaller T."/>
            <person name="Winckler T."/>
            <person name="Schaap P."/>
            <person name="Glockner G."/>
        </authorList>
    </citation>
    <scope>NUCLEOTIDE SEQUENCE [LARGE SCALE GENOMIC DNA]</scope>
    <source>
        <strain evidence="2 3">Jena</strain>
    </source>
</reference>
<comment type="caution">
    <text evidence="2">The sequence shown here is derived from an EMBL/GenBank/DDBJ whole genome shotgun (WGS) entry which is preliminary data.</text>
</comment>
<feature type="transmembrane region" description="Helical" evidence="1">
    <location>
        <begin position="302"/>
        <end position="321"/>
    </location>
</feature>
<evidence type="ECO:0000313" key="2">
    <source>
        <dbReference type="EMBL" id="PRP74616.1"/>
    </source>
</evidence>
<accession>A0A2P6MSE6</accession>
<feature type="transmembrane region" description="Helical" evidence="1">
    <location>
        <begin position="414"/>
        <end position="436"/>
    </location>
</feature>
<name>A0A2P6MSE6_9EUKA</name>
<dbReference type="STRING" id="1890364.A0A2P6MSE6"/>
<gene>
    <name evidence="2" type="ORF">PROFUN_03538</name>
</gene>
<dbReference type="Proteomes" id="UP000241769">
    <property type="component" value="Unassembled WGS sequence"/>
</dbReference>
<dbReference type="PANTHER" id="PTHR31061">
    <property type="entry name" value="LD22376P"/>
    <property type="match status" value="1"/>
</dbReference>
<dbReference type="InParanoid" id="A0A2P6MSE6"/>
<feature type="transmembrane region" description="Helical" evidence="1">
    <location>
        <begin position="341"/>
        <end position="362"/>
    </location>
</feature>
<feature type="transmembrane region" description="Helical" evidence="1">
    <location>
        <begin position="223"/>
        <end position="244"/>
    </location>
</feature>
<proteinExistence type="predicted"/>
<organism evidence="2 3">
    <name type="scientific">Planoprotostelium fungivorum</name>
    <dbReference type="NCBI Taxonomy" id="1890364"/>
    <lineage>
        <taxon>Eukaryota</taxon>
        <taxon>Amoebozoa</taxon>
        <taxon>Evosea</taxon>
        <taxon>Variosea</taxon>
        <taxon>Cavosteliida</taxon>
        <taxon>Cavosteliaceae</taxon>
        <taxon>Planoprotostelium</taxon>
    </lineage>
</organism>
<feature type="transmembrane region" description="Helical" evidence="1">
    <location>
        <begin position="194"/>
        <end position="211"/>
    </location>
</feature>
<dbReference type="OrthoDB" id="2149840at2759"/>
<evidence type="ECO:0000313" key="3">
    <source>
        <dbReference type="Proteomes" id="UP000241769"/>
    </source>
</evidence>
<feature type="transmembrane region" description="Helical" evidence="1">
    <location>
        <begin position="162"/>
        <end position="182"/>
    </location>
</feature>
<keyword evidence="1" id="KW-0472">Membrane</keyword>
<protein>
    <recommendedName>
        <fullName evidence="4">Heparan-alpha-glucosaminide N-acetyltransferase catalytic domain-containing protein</fullName>
    </recommendedName>
</protein>
<keyword evidence="1" id="KW-0812">Transmembrane</keyword>
<evidence type="ECO:0000256" key="1">
    <source>
        <dbReference type="SAM" id="Phobius"/>
    </source>
</evidence>
<feature type="transmembrane region" description="Helical" evidence="1">
    <location>
        <begin position="251"/>
        <end position="271"/>
    </location>
</feature>
<dbReference type="EMBL" id="MDYQ01000448">
    <property type="protein sequence ID" value="PRP74616.1"/>
    <property type="molecule type" value="Genomic_DNA"/>
</dbReference>